<reference evidence="2 3" key="1">
    <citation type="submission" date="2024-01" db="EMBL/GenBank/DDBJ databases">
        <title>The genome of the rayed Mediterranean limpet Patella caerulea (Linnaeus, 1758).</title>
        <authorList>
            <person name="Anh-Thu Weber A."/>
            <person name="Halstead-Nussloch G."/>
        </authorList>
    </citation>
    <scope>NUCLEOTIDE SEQUENCE [LARGE SCALE GENOMIC DNA]</scope>
    <source>
        <strain evidence="2">AATW-2023a</strain>
        <tissue evidence="2">Whole specimen</tissue>
    </source>
</reference>
<sequence length="122" mass="13220">MGMASSKVSAVARSFQAMKPHIPSIKFPNRERGQNSGVEFVPSAVSLSSPTTSNSSSKSIGSSARGSGIEYDQLPSKYHRKLITPDEMEYIEVNILLSSLPLSREEMFILDLLSLANQGDSV</sequence>
<proteinExistence type="predicted"/>
<keyword evidence="3" id="KW-1185">Reference proteome</keyword>
<gene>
    <name evidence="2" type="ORF">SNE40_004439</name>
</gene>
<protein>
    <submittedName>
        <fullName evidence="2">Uncharacterized protein</fullName>
    </submittedName>
</protein>
<comment type="caution">
    <text evidence="2">The sequence shown here is derived from an EMBL/GenBank/DDBJ whole genome shotgun (WGS) entry which is preliminary data.</text>
</comment>
<evidence type="ECO:0000313" key="2">
    <source>
        <dbReference type="EMBL" id="KAK6188210.1"/>
    </source>
</evidence>
<evidence type="ECO:0000313" key="3">
    <source>
        <dbReference type="Proteomes" id="UP001347796"/>
    </source>
</evidence>
<dbReference type="Proteomes" id="UP001347796">
    <property type="component" value="Unassembled WGS sequence"/>
</dbReference>
<organism evidence="2 3">
    <name type="scientific">Patella caerulea</name>
    <name type="common">Rayed Mediterranean limpet</name>
    <dbReference type="NCBI Taxonomy" id="87958"/>
    <lineage>
        <taxon>Eukaryota</taxon>
        <taxon>Metazoa</taxon>
        <taxon>Spiralia</taxon>
        <taxon>Lophotrochozoa</taxon>
        <taxon>Mollusca</taxon>
        <taxon>Gastropoda</taxon>
        <taxon>Patellogastropoda</taxon>
        <taxon>Patelloidea</taxon>
        <taxon>Patellidae</taxon>
        <taxon>Patella</taxon>
    </lineage>
</organism>
<name>A0AAN8K9B9_PATCE</name>
<feature type="compositionally biased region" description="Low complexity" evidence="1">
    <location>
        <begin position="41"/>
        <end position="67"/>
    </location>
</feature>
<evidence type="ECO:0000256" key="1">
    <source>
        <dbReference type="SAM" id="MobiDB-lite"/>
    </source>
</evidence>
<feature type="region of interest" description="Disordered" evidence="1">
    <location>
        <begin position="23"/>
        <end position="70"/>
    </location>
</feature>
<dbReference type="EMBL" id="JAZGQO010000003">
    <property type="protein sequence ID" value="KAK6188210.1"/>
    <property type="molecule type" value="Genomic_DNA"/>
</dbReference>
<dbReference type="AlphaFoldDB" id="A0AAN8K9B9"/>
<accession>A0AAN8K9B9</accession>